<protein>
    <recommendedName>
        <fullName evidence="6">Flavin reductase like domain-containing protein</fullName>
    </recommendedName>
</protein>
<evidence type="ECO:0000256" key="2">
    <source>
        <dbReference type="ARBA" id="ARBA00022630"/>
    </source>
</evidence>
<proteinExistence type="inferred from homology"/>
<dbReference type="Proteomes" id="UP000033140">
    <property type="component" value="Unassembled WGS sequence"/>
</dbReference>
<keyword evidence="8" id="KW-1185">Reference proteome</keyword>
<organism evidence="7 8">
    <name type="scientific">Saitoella complicata (strain BCRC 22490 / CBS 7301 / JCM 7358 / NBRC 10748 / NRRL Y-17804)</name>
    <dbReference type="NCBI Taxonomy" id="698492"/>
    <lineage>
        <taxon>Eukaryota</taxon>
        <taxon>Fungi</taxon>
        <taxon>Dikarya</taxon>
        <taxon>Ascomycota</taxon>
        <taxon>Taphrinomycotina</taxon>
        <taxon>Taphrinomycotina incertae sedis</taxon>
        <taxon>Saitoella</taxon>
    </lineage>
</organism>
<dbReference type="EMBL" id="BACD03000053">
    <property type="protein sequence ID" value="GAO51838.1"/>
    <property type="molecule type" value="Genomic_DNA"/>
</dbReference>
<evidence type="ECO:0000256" key="3">
    <source>
        <dbReference type="ARBA" id="ARBA00022643"/>
    </source>
</evidence>
<evidence type="ECO:0000256" key="4">
    <source>
        <dbReference type="ARBA" id="ARBA00038054"/>
    </source>
</evidence>
<reference evidence="7 8" key="1">
    <citation type="journal article" date="2011" name="J. Gen. Appl. Microbiol.">
        <title>Draft genome sequencing of the enigmatic yeast Saitoella complicata.</title>
        <authorList>
            <person name="Nishida H."/>
            <person name="Hamamoto M."/>
            <person name="Sugiyama J."/>
        </authorList>
    </citation>
    <scope>NUCLEOTIDE SEQUENCE [LARGE SCALE GENOMIC DNA]</scope>
    <source>
        <strain evidence="7 8">NRRL Y-17804</strain>
    </source>
</reference>
<evidence type="ECO:0000259" key="6">
    <source>
        <dbReference type="SMART" id="SM00903"/>
    </source>
</evidence>
<dbReference type="SMART" id="SM00903">
    <property type="entry name" value="Flavin_Reduct"/>
    <property type="match status" value="1"/>
</dbReference>
<sequence length="345" mass="37258">MSTNAASEATKKWEAALGRNPHKDFKSVEASRPDYDTTRPGFTYTKSPNPAWTPGSGSSDPSVLTKQKISIDPYEEGRVPGDNYKLLISGVVPRPIGFVSTVSKDGKGENLAPFSYTQIVNHDPPILVVGFSSGQGAFKDTLQNALDTKELTVNIISEWMVEAANYCAINAPSDVSEWALTGLTQTPSKVVKAPIVAESAFSIECRLLSSTPFHSKLPPHAQTGTLLVLEGVYFHVREDALNSSKNIVDVNVLKPVSRLGGITYGRVGEGFEMPRPDWGKEVEGGGLEGLVRERGNDILQAVKISEWMRQASTKSDLLQIGARMTKLQVYLSVYGHGSGPLALGP</sequence>
<keyword evidence="3" id="KW-0288">FMN</keyword>
<evidence type="ECO:0000256" key="5">
    <source>
        <dbReference type="SAM" id="MobiDB-lite"/>
    </source>
</evidence>
<feature type="compositionally biased region" description="Basic and acidic residues" evidence="5">
    <location>
        <begin position="21"/>
        <end position="37"/>
    </location>
</feature>
<comment type="caution">
    <text evidence="7">The sequence shown here is derived from an EMBL/GenBank/DDBJ whole genome shotgun (WGS) entry which is preliminary data.</text>
</comment>
<dbReference type="Gene3D" id="2.30.110.10">
    <property type="entry name" value="Electron Transport, Fmn-binding Protein, Chain A"/>
    <property type="match status" value="1"/>
</dbReference>
<dbReference type="InterPro" id="IPR012349">
    <property type="entry name" value="Split_barrel_FMN-bd"/>
</dbReference>
<dbReference type="GO" id="GO:0010181">
    <property type="term" value="F:FMN binding"/>
    <property type="evidence" value="ECO:0007669"/>
    <property type="project" value="InterPro"/>
</dbReference>
<feature type="region of interest" description="Disordered" evidence="5">
    <location>
        <begin position="1"/>
        <end position="64"/>
    </location>
</feature>
<comment type="similarity">
    <text evidence="4">Belongs to the flavoredoxin family.</text>
</comment>
<reference evidence="7 8" key="2">
    <citation type="journal article" date="2014" name="J. Gen. Appl. Microbiol.">
        <title>The early diverging ascomycetous budding yeast Saitoella complicata has three histone deacetylases belonging to the Clr6, Hos2, and Rpd3 lineages.</title>
        <authorList>
            <person name="Nishida H."/>
            <person name="Matsumoto T."/>
            <person name="Kondo S."/>
            <person name="Hamamoto M."/>
            <person name="Yoshikawa H."/>
        </authorList>
    </citation>
    <scope>NUCLEOTIDE SEQUENCE [LARGE SCALE GENOMIC DNA]</scope>
    <source>
        <strain evidence="7 8">NRRL Y-17804</strain>
    </source>
</reference>
<dbReference type="Pfam" id="PF01613">
    <property type="entry name" value="Flavin_Reduct"/>
    <property type="match status" value="1"/>
</dbReference>
<evidence type="ECO:0000313" key="8">
    <source>
        <dbReference type="Proteomes" id="UP000033140"/>
    </source>
</evidence>
<feature type="domain" description="Flavin reductase like" evidence="6">
    <location>
        <begin position="89"/>
        <end position="248"/>
    </location>
</feature>
<dbReference type="AlphaFoldDB" id="A0A0E9NPU5"/>
<keyword evidence="2" id="KW-0285">Flavoprotein</keyword>
<name>A0A0E9NPU5_SAICN</name>
<dbReference type="OMA" id="GNLIICE"/>
<comment type="cofactor">
    <cofactor evidence="1">
        <name>FMN</name>
        <dbReference type="ChEBI" id="CHEBI:58210"/>
    </cofactor>
</comment>
<evidence type="ECO:0000256" key="1">
    <source>
        <dbReference type="ARBA" id="ARBA00001917"/>
    </source>
</evidence>
<feature type="compositionally biased region" description="Polar residues" evidence="5">
    <location>
        <begin position="44"/>
        <end position="64"/>
    </location>
</feature>
<dbReference type="InterPro" id="IPR002563">
    <property type="entry name" value="Flavin_Rdtase-like_dom"/>
</dbReference>
<dbReference type="PANTHER" id="PTHR33798">
    <property type="entry name" value="FLAVOPROTEIN OXYGENASE"/>
    <property type="match status" value="1"/>
</dbReference>
<dbReference type="SUPFAM" id="SSF50475">
    <property type="entry name" value="FMN-binding split barrel"/>
    <property type="match status" value="1"/>
</dbReference>
<reference evidence="7 8" key="3">
    <citation type="journal article" date="2015" name="Genome Announc.">
        <title>Draft Genome Sequence of the Archiascomycetous Yeast Saitoella complicata.</title>
        <authorList>
            <person name="Yamauchi K."/>
            <person name="Kondo S."/>
            <person name="Hamamoto M."/>
            <person name="Takahashi Y."/>
            <person name="Ogura Y."/>
            <person name="Hayashi T."/>
            <person name="Nishida H."/>
        </authorList>
    </citation>
    <scope>NUCLEOTIDE SEQUENCE [LARGE SCALE GENOMIC DNA]</scope>
    <source>
        <strain evidence="7 8">NRRL Y-17804</strain>
    </source>
</reference>
<gene>
    <name evidence="7" type="ORF">G7K_5929-t1</name>
</gene>
<evidence type="ECO:0000313" key="7">
    <source>
        <dbReference type="EMBL" id="GAO51838.1"/>
    </source>
</evidence>
<dbReference type="PANTHER" id="PTHR33798:SF5">
    <property type="entry name" value="FLAVIN REDUCTASE LIKE DOMAIN-CONTAINING PROTEIN"/>
    <property type="match status" value="1"/>
</dbReference>
<accession>A0A0E9NPU5</accession>
<dbReference type="STRING" id="698492.A0A0E9NPU5"/>